<feature type="domain" description="C-JID" evidence="8">
    <location>
        <begin position="817"/>
        <end position="947"/>
    </location>
</feature>
<dbReference type="Pfam" id="PF00931">
    <property type="entry name" value="NB-ARC"/>
    <property type="match status" value="1"/>
</dbReference>
<feature type="domain" description="Disease resistance protein Roq1-like winged-helix" evidence="9">
    <location>
        <begin position="365"/>
        <end position="436"/>
    </location>
</feature>
<dbReference type="PANTHER" id="PTHR11017:SF570">
    <property type="entry name" value="DISEASE RESISTANCE PROTEIN (TIR-NBS CLASS)-RELATED"/>
    <property type="match status" value="1"/>
</dbReference>
<dbReference type="Gene3D" id="1.10.8.430">
    <property type="entry name" value="Helical domain of apoptotic protease-activating factors"/>
    <property type="match status" value="1"/>
</dbReference>
<dbReference type="PRINTS" id="PR00364">
    <property type="entry name" value="DISEASERSIST"/>
</dbReference>
<name>A0AAW2D770_9ROSI</name>
<keyword evidence="2" id="KW-0433">Leucine-rich repeat</keyword>
<evidence type="ECO:0000256" key="2">
    <source>
        <dbReference type="ARBA" id="ARBA00022614"/>
    </source>
</evidence>
<evidence type="ECO:0000259" key="9">
    <source>
        <dbReference type="Pfam" id="PF23282"/>
    </source>
</evidence>
<dbReference type="Pfam" id="PF23282">
    <property type="entry name" value="WHD_ROQ1"/>
    <property type="match status" value="1"/>
</dbReference>
<dbReference type="SUPFAM" id="SSF52540">
    <property type="entry name" value="P-loop containing nucleoside triphosphate hydrolases"/>
    <property type="match status" value="1"/>
</dbReference>
<dbReference type="Gene3D" id="3.80.10.10">
    <property type="entry name" value="Ribonuclease Inhibitor"/>
    <property type="match status" value="2"/>
</dbReference>
<dbReference type="EMBL" id="JAZDWU010000004">
    <property type="protein sequence ID" value="KAL0005642.1"/>
    <property type="molecule type" value="Genomic_DNA"/>
</dbReference>
<organism evidence="10 11">
    <name type="scientific">Lithocarpus litseifolius</name>
    <dbReference type="NCBI Taxonomy" id="425828"/>
    <lineage>
        <taxon>Eukaryota</taxon>
        <taxon>Viridiplantae</taxon>
        <taxon>Streptophyta</taxon>
        <taxon>Embryophyta</taxon>
        <taxon>Tracheophyta</taxon>
        <taxon>Spermatophyta</taxon>
        <taxon>Magnoliopsida</taxon>
        <taxon>eudicotyledons</taxon>
        <taxon>Gunneridae</taxon>
        <taxon>Pentapetalae</taxon>
        <taxon>rosids</taxon>
        <taxon>fabids</taxon>
        <taxon>Fagales</taxon>
        <taxon>Fagaceae</taxon>
        <taxon>Lithocarpus</taxon>
    </lineage>
</organism>
<protein>
    <recommendedName>
        <fullName evidence="1">ADP-ribosyl cyclase/cyclic ADP-ribose hydrolase</fullName>
        <ecNumber evidence="1">3.2.2.6</ecNumber>
    </recommendedName>
</protein>
<reference evidence="10 11" key="1">
    <citation type="submission" date="2024-01" db="EMBL/GenBank/DDBJ databases">
        <title>A telomere-to-telomere, gap-free genome of sweet tea (Lithocarpus litseifolius).</title>
        <authorList>
            <person name="Zhou J."/>
        </authorList>
    </citation>
    <scope>NUCLEOTIDE SEQUENCE [LARGE SCALE GENOMIC DNA]</scope>
    <source>
        <strain evidence="10">Zhou-2022a</strain>
        <tissue evidence="10">Leaf</tissue>
    </source>
</reference>
<dbReference type="InterPro" id="IPR042197">
    <property type="entry name" value="Apaf_helical"/>
</dbReference>
<dbReference type="Gene3D" id="3.40.50.300">
    <property type="entry name" value="P-loop containing nucleotide triphosphate hydrolases"/>
    <property type="match status" value="1"/>
</dbReference>
<keyword evidence="3" id="KW-0677">Repeat</keyword>
<evidence type="ECO:0000259" key="6">
    <source>
        <dbReference type="Pfam" id="PF00931"/>
    </source>
</evidence>
<evidence type="ECO:0000259" key="8">
    <source>
        <dbReference type="Pfam" id="PF20160"/>
    </source>
</evidence>
<dbReference type="Pfam" id="PF20160">
    <property type="entry name" value="C-JID"/>
    <property type="match status" value="1"/>
</dbReference>
<dbReference type="EC" id="3.2.2.6" evidence="1"/>
<dbReference type="InterPro" id="IPR027417">
    <property type="entry name" value="P-loop_NTPase"/>
</dbReference>
<evidence type="ECO:0000259" key="7">
    <source>
        <dbReference type="Pfam" id="PF01582"/>
    </source>
</evidence>
<dbReference type="GO" id="GO:0007165">
    <property type="term" value="P:signal transduction"/>
    <property type="evidence" value="ECO:0007669"/>
    <property type="project" value="InterPro"/>
</dbReference>
<dbReference type="InterPro" id="IPR000157">
    <property type="entry name" value="TIR_dom"/>
</dbReference>
<feature type="domain" description="TIR" evidence="7">
    <location>
        <begin position="60"/>
        <end position="119"/>
    </location>
</feature>
<evidence type="ECO:0000313" key="10">
    <source>
        <dbReference type="EMBL" id="KAL0005642.1"/>
    </source>
</evidence>
<keyword evidence="11" id="KW-1185">Reference proteome</keyword>
<dbReference type="PANTHER" id="PTHR11017">
    <property type="entry name" value="LEUCINE-RICH REPEAT-CONTAINING PROTEIN"/>
    <property type="match status" value="1"/>
</dbReference>
<dbReference type="GO" id="GO:0061809">
    <property type="term" value="F:NAD+ nucleosidase activity, cyclic ADP-ribose generating"/>
    <property type="evidence" value="ECO:0007669"/>
    <property type="project" value="UniProtKB-EC"/>
</dbReference>
<comment type="catalytic activity">
    <reaction evidence="5">
        <text>NAD(+) + H2O = ADP-D-ribose + nicotinamide + H(+)</text>
        <dbReference type="Rhea" id="RHEA:16301"/>
        <dbReference type="ChEBI" id="CHEBI:15377"/>
        <dbReference type="ChEBI" id="CHEBI:15378"/>
        <dbReference type="ChEBI" id="CHEBI:17154"/>
        <dbReference type="ChEBI" id="CHEBI:57540"/>
        <dbReference type="ChEBI" id="CHEBI:57967"/>
        <dbReference type="EC" id="3.2.2.6"/>
    </reaction>
    <physiologicalReaction direction="left-to-right" evidence="5">
        <dbReference type="Rhea" id="RHEA:16302"/>
    </physiologicalReaction>
</comment>
<gene>
    <name evidence="10" type="ORF">SO802_013203</name>
</gene>
<feature type="domain" description="NB-ARC" evidence="6">
    <location>
        <begin position="134"/>
        <end position="297"/>
    </location>
</feature>
<evidence type="ECO:0000256" key="3">
    <source>
        <dbReference type="ARBA" id="ARBA00022737"/>
    </source>
</evidence>
<dbReference type="InterPro" id="IPR045344">
    <property type="entry name" value="C-JID"/>
</dbReference>
<dbReference type="InterPro" id="IPR002182">
    <property type="entry name" value="NB-ARC"/>
</dbReference>
<dbReference type="InterPro" id="IPR032675">
    <property type="entry name" value="LRR_dom_sf"/>
</dbReference>
<comment type="caution">
    <text evidence="10">The sequence shown here is derived from an EMBL/GenBank/DDBJ whole genome shotgun (WGS) entry which is preliminary data.</text>
</comment>
<keyword evidence="4" id="KW-0520">NAD</keyword>
<dbReference type="GO" id="GO:0043531">
    <property type="term" value="F:ADP binding"/>
    <property type="evidence" value="ECO:0007669"/>
    <property type="project" value="InterPro"/>
</dbReference>
<dbReference type="GO" id="GO:0006952">
    <property type="term" value="P:defense response"/>
    <property type="evidence" value="ECO:0007669"/>
    <property type="project" value="InterPro"/>
</dbReference>
<evidence type="ECO:0000256" key="4">
    <source>
        <dbReference type="ARBA" id="ARBA00023027"/>
    </source>
</evidence>
<evidence type="ECO:0000313" key="11">
    <source>
        <dbReference type="Proteomes" id="UP001459277"/>
    </source>
</evidence>
<evidence type="ECO:0000256" key="5">
    <source>
        <dbReference type="ARBA" id="ARBA00047304"/>
    </source>
</evidence>
<dbReference type="InterPro" id="IPR044974">
    <property type="entry name" value="Disease_R_plants"/>
</dbReference>
<evidence type="ECO:0000256" key="1">
    <source>
        <dbReference type="ARBA" id="ARBA00011982"/>
    </source>
</evidence>
<dbReference type="InterPro" id="IPR058192">
    <property type="entry name" value="WHD_ROQ1-like"/>
</dbReference>
<sequence>MTSVRARMQPRVLVMEKRRLSLLELKQVLISVVELVRSLESRWEGRAEMMEIAAAVTSGLGKSRSKKMSVMTVSQRSEVDPSEVRNHQKGKFGEALTKHETKFKDKMEVPKWRIALHEADSRVADINCLLDIDSNDVRMVVIHGLPGIGKTTIAKAIYDLIAYHFEGSSFLGNVKENSRTNDGKLQLREKLYFEILGGRTLKELGAIKGSNMRMEMPRHKRILLILDNVDKLIQVTDLLGECNCFASGSRIIITTGDEKLLSTLQEYYHLTYYNYKLKELDKHESRELFCQHAFKENKPKKGYSELVDLFLSYAEGLPLVLKIIAIDLYPRDDIRCWKSVLNKYKRILNPNILEVLKISYDGLEQTQQHIFLDIACCLKGYHKDFARHMLESCNSYDPYYDIEILKDKSLIFVDEDGKLSMHDLMQQMGLEIIKQQAEVSKEHKRLFCNDDTFELPDKGLEEVEGLTLYSPQPRNMQIDFGRMKKLKYLTLYNVICEDVKYLSKELRLIDWNGFPLPALRAIDNLQKLVVLKVPESHIKLDEHFERCRFIALKHMDFTRCKNVTKLPDLSVIAPNIKKLELEDCKNLIEIHQSVGLLEELEYWDLEGCENLKIIPRILNLKSLQWFFLQGCESLWKFPDIGQSTERLALPSSIGNLTSLQSLIIHSKNLNDLPSCFSTLPNLKFLYTFDFENFPKNLNIPDYFPKLEEFVVTYSNITALPDISSRFPQLKRLYIHDCCNLQKIPKLPSCMDKVEVTGCKSLDLQSSRRLLSQFAEKVGLPWNIVCPRGSSHRDYASETDFTHKKGFLLDIDEIVLIQGSKIPKWFNHQIGGSSISFSVSRKLLPSFAFCVVIQVQSKDRFKRYISGYYAVNIFVDGYKGLHSHTTAFFSTPPSSSSYSYLWVFYIRDSSLEGIILNERTDVKLQFEFSNYNPEIAEITIKKCGVHVACMCSPQNSAADKVACIRIHERLKVSFDERLKIFLSRVAADVLPFKQKLGGCSKAQDAYYCPLCEIAEDSVLHLFQCCPYAKGLWYGGRWGFRVEMIQAQSIREFVEHIINPPKELLAKRVNKDEFTLYAVLAMNILLDAREDALFSNSKDSINQLVHRLNNHYDSHVRSLEEQNRESAWMKPPDQWVKLNFDGSYDQKNVGLAVILKDERGNGRAIKRGININGKMGNAIGQMAQIGQT</sequence>
<accession>A0AAW2D770</accession>
<dbReference type="Pfam" id="PF01582">
    <property type="entry name" value="TIR"/>
    <property type="match status" value="1"/>
</dbReference>
<dbReference type="AlphaFoldDB" id="A0AAW2D770"/>
<proteinExistence type="predicted"/>
<dbReference type="SUPFAM" id="SSF52058">
    <property type="entry name" value="L domain-like"/>
    <property type="match status" value="1"/>
</dbReference>
<dbReference type="Proteomes" id="UP001459277">
    <property type="component" value="Unassembled WGS sequence"/>
</dbReference>